<evidence type="ECO:0000256" key="2">
    <source>
        <dbReference type="ARBA" id="ARBA00022692"/>
    </source>
</evidence>
<evidence type="ECO:0000256" key="6">
    <source>
        <dbReference type="SAM" id="Phobius"/>
    </source>
</evidence>
<name>A0A1E7FX31_9STRA</name>
<keyword evidence="3 6" id="KW-1133">Transmembrane helix</keyword>
<feature type="transmembrane region" description="Helical" evidence="6">
    <location>
        <begin position="347"/>
        <end position="368"/>
    </location>
</feature>
<keyword evidence="2 6" id="KW-0812">Transmembrane</keyword>
<dbReference type="GO" id="GO:0022857">
    <property type="term" value="F:transmembrane transporter activity"/>
    <property type="evidence" value="ECO:0007669"/>
    <property type="project" value="InterPro"/>
</dbReference>
<proteinExistence type="predicted"/>
<dbReference type="PRINTS" id="PR01035">
    <property type="entry name" value="TCRTETA"/>
</dbReference>
<dbReference type="GO" id="GO:0016020">
    <property type="term" value="C:membrane"/>
    <property type="evidence" value="ECO:0007669"/>
    <property type="project" value="UniProtKB-SubCell"/>
</dbReference>
<dbReference type="PANTHER" id="PTHR24002:SF3">
    <property type="entry name" value="SOLUTE CARRIER FAMILY 22 MEMBER 18"/>
    <property type="match status" value="1"/>
</dbReference>
<dbReference type="KEGG" id="fcy:FRACYDRAFT_179053"/>
<dbReference type="SUPFAM" id="SSF103473">
    <property type="entry name" value="MFS general substrate transporter"/>
    <property type="match status" value="1"/>
</dbReference>
<organism evidence="7 8">
    <name type="scientific">Fragilariopsis cylindrus CCMP1102</name>
    <dbReference type="NCBI Taxonomy" id="635003"/>
    <lineage>
        <taxon>Eukaryota</taxon>
        <taxon>Sar</taxon>
        <taxon>Stramenopiles</taxon>
        <taxon>Ochrophyta</taxon>
        <taxon>Bacillariophyta</taxon>
        <taxon>Bacillariophyceae</taxon>
        <taxon>Bacillariophycidae</taxon>
        <taxon>Bacillariales</taxon>
        <taxon>Bacillariaceae</taxon>
        <taxon>Fragilariopsis</taxon>
    </lineage>
</organism>
<dbReference type="Proteomes" id="UP000095751">
    <property type="component" value="Unassembled WGS sequence"/>
</dbReference>
<evidence type="ECO:0000313" key="7">
    <source>
        <dbReference type="EMBL" id="OEU22696.1"/>
    </source>
</evidence>
<dbReference type="OrthoDB" id="440553at2759"/>
<evidence type="ECO:0000256" key="3">
    <source>
        <dbReference type="ARBA" id="ARBA00022989"/>
    </source>
</evidence>
<dbReference type="InterPro" id="IPR036259">
    <property type="entry name" value="MFS_trans_sf"/>
</dbReference>
<gene>
    <name evidence="7" type="ORF">FRACYDRAFT_179053</name>
</gene>
<feature type="transmembrane region" description="Helical" evidence="6">
    <location>
        <begin position="292"/>
        <end position="312"/>
    </location>
</feature>
<feature type="transmembrane region" description="Helical" evidence="6">
    <location>
        <begin position="254"/>
        <end position="277"/>
    </location>
</feature>
<evidence type="ECO:0000256" key="5">
    <source>
        <dbReference type="SAM" id="MobiDB-lite"/>
    </source>
</evidence>
<reference evidence="7 8" key="1">
    <citation type="submission" date="2016-09" db="EMBL/GenBank/DDBJ databases">
        <title>Extensive genetic diversity and differential bi-allelic expression allows diatom success in the polar Southern Ocean.</title>
        <authorList>
            <consortium name="DOE Joint Genome Institute"/>
            <person name="Mock T."/>
            <person name="Otillar R.P."/>
            <person name="Strauss J."/>
            <person name="Dupont C."/>
            <person name="Frickenhaus S."/>
            <person name="Maumus F."/>
            <person name="Mcmullan M."/>
            <person name="Sanges R."/>
            <person name="Schmutz J."/>
            <person name="Toseland A."/>
            <person name="Valas R."/>
            <person name="Veluchamy A."/>
            <person name="Ward B.J."/>
            <person name="Allen A."/>
            <person name="Barry K."/>
            <person name="Falciatore A."/>
            <person name="Ferrante M."/>
            <person name="Fortunato A.E."/>
            <person name="Gloeckner G."/>
            <person name="Gruber A."/>
            <person name="Hipkin R."/>
            <person name="Janech M."/>
            <person name="Kroth P."/>
            <person name="Leese F."/>
            <person name="Lindquist E."/>
            <person name="Lyon B.R."/>
            <person name="Martin J."/>
            <person name="Mayer C."/>
            <person name="Parker M."/>
            <person name="Quesneville H."/>
            <person name="Raymond J."/>
            <person name="Uhlig C."/>
            <person name="Valentin K.U."/>
            <person name="Worden A.Z."/>
            <person name="Armbrust E.V."/>
            <person name="Bowler C."/>
            <person name="Green B."/>
            <person name="Moulton V."/>
            <person name="Van Oosterhout C."/>
            <person name="Grigoriev I."/>
        </authorList>
    </citation>
    <scope>NUCLEOTIDE SEQUENCE [LARGE SCALE GENOMIC DNA]</scope>
    <source>
        <strain evidence="7 8">CCMP1102</strain>
    </source>
</reference>
<feature type="region of interest" description="Disordered" evidence="5">
    <location>
        <begin position="1"/>
        <end position="25"/>
    </location>
</feature>
<dbReference type="EMBL" id="KV784353">
    <property type="protein sequence ID" value="OEU22696.1"/>
    <property type="molecule type" value="Genomic_DNA"/>
</dbReference>
<comment type="subcellular location">
    <subcellularLocation>
        <location evidence="1">Membrane</location>
        <topology evidence="1">Multi-pass membrane protein</topology>
    </subcellularLocation>
</comment>
<accession>A0A1E7FX31</accession>
<feature type="transmembrane region" description="Helical" evidence="6">
    <location>
        <begin position="171"/>
        <end position="190"/>
    </location>
</feature>
<keyword evidence="8" id="KW-1185">Reference proteome</keyword>
<feature type="transmembrane region" description="Helical" evidence="6">
    <location>
        <begin position="324"/>
        <end position="341"/>
    </location>
</feature>
<evidence type="ECO:0000256" key="4">
    <source>
        <dbReference type="ARBA" id="ARBA00023136"/>
    </source>
</evidence>
<sequence length="453" mass="49170">MPVLKNDHKVKKEGRDNKDDTAASAKKKASEKGFLYGTLSLGLLVTAGSVVMGFSQSRRDAMGCDVQCIGKMTSSRSTLALLGSTIIGKCSDSKKLDKLGGARRCFLILGIVASGFQLLFSFQSTNIDTLWMSMIPAALFQQNFTILKALFLEYHDEYASAAERAGSVGKLGMAAGLAFMVGPLMGSVLFEEYRSAAIFAACCLLGALFFTLLLPRPNSSDEEDTTKKSPTSSVLSFRHFIPDLVPVARTPPAIFIMTSRICMALAFHIFQTIWAVALKERFNFGQKEYGQYYAFIGFVFAISQGFLAKYLLKHFGDSDKDRTKLLLTCAVLLGGGRFIVYQTHSIVVVYTVFGLIITALGVINTIFTADTSNIASSSELGGLFGILGSMESLAGISGPILGGMLARIHPVQGPLIAVLFLYGVVFTLIYFGYEKIICQGKTIRNSNKKSKEE</sequence>
<dbReference type="GO" id="GO:0005635">
    <property type="term" value="C:nuclear envelope"/>
    <property type="evidence" value="ECO:0007669"/>
    <property type="project" value="TreeGrafter"/>
</dbReference>
<feature type="transmembrane region" description="Helical" evidence="6">
    <location>
        <begin position="413"/>
        <end position="433"/>
    </location>
</feature>
<dbReference type="PANTHER" id="PTHR24002">
    <property type="entry name" value="SOLUTE CARRIER FAMILY 22 MEMBER 18"/>
    <property type="match status" value="1"/>
</dbReference>
<keyword evidence="4 6" id="KW-0472">Membrane</keyword>
<protein>
    <submittedName>
        <fullName evidence="7">MFS general substrate transporter</fullName>
    </submittedName>
</protein>
<dbReference type="InParanoid" id="A0A1E7FX31"/>
<dbReference type="Pfam" id="PF07690">
    <property type="entry name" value="MFS_1"/>
    <property type="match status" value="1"/>
</dbReference>
<feature type="transmembrane region" description="Helical" evidence="6">
    <location>
        <begin position="34"/>
        <end position="54"/>
    </location>
</feature>
<feature type="transmembrane region" description="Helical" evidence="6">
    <location>
        <begin position="105"/>
        <end position="124"/>
    </location>
</feature>
<feature type="transmembrane region" description="Helical" evidence="6">
    <location>
        <begin position="196"/>
        <end position="214"/>
    </location>
</feature>
<evidence type="ECO:0000313" key="8">
    <source>
        <dbReference type="Proteomes" id="UP000095751"/>
    </source>
</evidence>
<dbReference type="InterPro" id="IPR011701">
    <property type="entry name" value="MFS"/>
</dbReference>
<dbReference type="InterPro" id="IPR001958">
    <property type="entry name" value="Tet-R_TetA/multi-R_MdtG-like"/>
</dbReference>
<evidence type="ECO:0000256" key="1">
    <source>
        <dbReference type="ARBA" id="ARBA00004141"/>
    </source>
</evidence>
<dbReference type="AlphaFoldDB" id="A0A1E7FX31"/>
<dbReference type="Gene3D" id="1.20.1250.20">
    <property type="entry name" value="MFS general substrate transporter like domains"/>
    <property type="match status" value="1"/>
</dbReference>